<feature type="non-terminal residue" evidence="1">
    <location>
        <position position="1"/>
    </location>
</feature>
<proteinExistence type="predicted"/>
<dbReference type="Proteomes" id="UP000244722">
    <property type="component" value="Unassembled WGS sequence"/>
</dbReference>
<reference evidence="1 2" key="1">
    <citation type="submission" date="2017-04" db="EMBL/GenBank/DDBJ databases">
        <title>Draft genome sequence of Tuber borchii Vittad., a whitish edible truffle.</title>
        <authorList>
            <consortium name="DOE Joint Genome Institute"/>
            <person name="Murat C."/>
            <person name="Kuo A."/>
            <person name="Barry K.W."/>
            <person name="Clum A."/>
            <person name="Dockter R.B."/>
            <person name="Fauchery L."/>
            <person name="Iotti M."/>
            <person name="Kohler A."/>
            <person name="Labutti K."/>
            <person name="Lindquist E.A."/>
            <person name="Lipzen A."/>
            <person name="Ohm R.A."/>
            <person name="Wang M."/>
            <person name="Grigoriev I.V."/>
            <person name="Zambonelli A."/>
            <person name="Martin F.M."/>
        </authorList>
    </citation>
    <scope>NUCLEOTIDE SEQUENCE [LARGE SCALE GENOMIC DNA]</scope>
    <source>
        <strain evidence="1 2">Tbo3840</strain>
    </source>
</reference>
<dbReference type="OrthoDB" id="6105938at2759"/>
<gene>
    <name evidence="1" type="ORF">B9Z19DRAFT_966650</name>
</gene>
<evidence type="ECO:0000313" key="1">
    <source>
        <dbReference type="EMBL" id="PUU82761.1"/>
    </source>
</evidence>
<sequence length="503" mass="58704">PLQEFFTQFNFQRYTYDPHKPAFEEFQRLCQVRQWGASKIGEHEPAFLLAIEREQDIRRSLAGPNAPLQEFFNQFNFQGYTYDPHEPALEEFKHLCQARQWGPSKIREHETAFLLAVEREKDLRGSLTAPNVRLQEFFSQFNFQGYTYDPHKPPLEEFKRLCQARQWGPSKIREHETAFLLAVGRGQDRRESLPGPNVIEFFIRYEYPLFTYNLDASPKSELQRLAGLRKWGEANLSQVTEQFNKAVALDAREKSGYAVSESTDSEDLEAHEVDLLVDWMRQQECCGYSYRGALPELKFRKLKEWELVDEGSEDFLSWTDSCEFEPLHIEFNQVVENVFNSLLDEFCKITGFSPWQVLVGLYGKRRQGVGRQEAETVLGKVFVNIFDFLDLFQEILRNPPTTNSGKLLRLLKPRATELQFPNEMMLGVYSSLTGRVFPFNVASKNGILALLLHPLKKFWKGRECVTQKFKREAGDELQAARGEGCAEVRRLILSREWDCFRRR</sequence>
<name>A0A2T7A4T8_TUBBO</name>
<dbReference type="EMBL" id="NESQ01000022">
    <property type="protein sequence ID" value="PUU82761.1"/>
    <property type="molecule type" value="Genomic_DNA"/>
</dbReference>
<keyword evidence="2" id="KW-1185">Reference proteome</keyword>
<dbReference type="AlphaFoldDB" id="A0A2T7A4T8"/>
<evidence type="ECO:0000313" key="2">
    <source>
        <dbReference type="Proteomes" id="UP000244722"/>
    </source>
</evidence>
<accession>A0A2T7A4T8</accession>
<comment type="caution">
    <text evidence="1">The sequence shown here is derived from an EMBL/GenBank/DDBJ whole genome shotgun (WGS) entry which is preliminary data.</text>
</comment>
<organism evidence="1 2">
    <name type="scientific">Tuber borchii</name>
    <name type="common">White truffle</name>
    <dbReference type="NCBI Taxonomy" id="42251"/>
    <lineage>
        <taxon>Eukaryota</taxon>
        <taxon>Fungi</taxon>
        <taxon>Dikarya</taxon>
        <taxon>Ascomycota</taxon>
        <taxon>Pezizomycotina</taxon>
        <taxon>Pezizomycetes</taxon>
        <taxon>Pezizales</taxon>
        <taxon>Tuberaceae</taxon>
        <taxon>Tuber</taxon>
    </lineage>
</organism>
<protein>
    <submittedName>
        <fullName evidence="1">Uncharacterized protein</fullName>
    </submittedName>
</protein>